<evidence type="ECO:0000259" key="1">
    <source>
        <dbReference type="Pfam" id="PF06985"/>
    </source>
</evidence>
<dbReference type="PANTHER" id="PTHR33112">
    <property type="entry name" value="DOMAIN PROTEIN, PUTATIVE-RELATED"/>
    <property type="match status" value="1"/>
</dbReference>
<name>A0A6A6V0N5_9PLEO</name>
<dbReference type="Pfam" id="PF06985">
    <property type="entry name" value="HET"/>
    <property type="match status" value="1"/>
</dbReference>
<evidence type="ECO:0000313" key="3">
    <source>
        <dbReference type="Proteomes" id="UP000799440"/>
    </source>
</evidence>
<feature type="domain" description="Heterokaryon incompatibility" evidence="1">
    <location>
        <begin position="45"/>
        <end position="133"/>
    </location>
</feature>
<keyword evidence="3" id="KW-1185">Reference proteome</keyword>
<feature type="non-terminal residue" evidence="2">
    <location>
        <position position="134"/>
    </location>
</feature>
<sequence>MACLENHRECHEPSKGSLERPRRLLFVGSSDLLVKVVTIQSPVTYVTVSHCWGKAKTLELCTSNYERLQSGITVRELPQLYRDCVLVTRRLGFDYLWIDSLCILQDSTEDWEHEARDMGDIYRGSIVRIAAASA</sequence>
<proteinExistence type="predicted"/>
<dbReference type="OrthoDB" id="2958217at2759"/>
<gene>
    <name evidence="2" type="ORF">M011DRAFT_409399</name>
</gene>
<accession>A0A6A6V0N5</accession>
<dbReference type="AlphaFoldDB" id="A0A6A6V0N5"/>
<protein>
    <recommendedName>
        <fullName evidence="1">Heterokaryon incompatibility domain-containing protein</fullName>
    </recommendedName>
</protein>
<dbReference type="PANTHER" id="PTHR33112:SF10">
    <property type="entry name" value="TOL"/>
    <property type="match status" value="1"/>
</dbReference>
<reference evidence="2" key="1">
    <citation type="journal article" date="2020" name="Stud. Mycol.">
        <title>101 Dothideomycetes genomes: a test case for predicting lifestyles and emergence of pathogens.</title>
        <authorList>
            <person name="Haridas S."/>
            <person name="Albert R."/>
            <person name="Binder M."/>
            <person name="Bloem J."/>
            <person name="Labutti K."/>
            <person name="Salamov A."/>
            <person name="Andreopoulos B."/>
            <person name="Baker S."/>
            <person name="Barry K."/>
            <person name="Bills G."/>
            <person name="Bluhm B."/>
            <person name="Cannon C."/>
            <person name="Castanera R."/>
            <person name="Culley D."/>
            <person name="Daum C."/>
            <person name="Ezra D."/>
            <person name="Gonzalez J."/>
            <person name="Henrissat B."/>
            <person name="Kuo A."/>
            <person name="Liang C."/>
            <person name="Lipzen A."/>
            <person name="Lutzoni F."/>
            <person name="Magnuson J."/>
            <person name="Mondo S."/>
            <person name="Nolan M."/>
            <person name="Ohm R."/>
            <person name="Pangilinan J."/>
            <person name="Park H.-J."/>
            <person name="Ramirez L."/>
            <person name="Alfaro M."/>
            <person name="Sun H."/>
            <person name="Tritt A."/>
            <person name="Yoshinaga Y."/>
            <person name="Zwiers L.-H."/>
            <person name="Turgeon B."/>
            <person name="Goodwin S."/>
            <person name="Spatafora J."/>
            <person name="Crous P."/>
            <person name="Grigoriev I."/>
        </authorList>
    </citation>
    <scope>NUCLEOTIDE SEQUENCE</scope>
    <source>
        <strain evidence="2">CBS 119925</strain>
    </source>
</reference>
<evidence type="ECO:0000313" key="2">
    <source>
        <dbReference type="EMBL" id="KAF2743995.1"/>
    </source>
</evidence>
<dbReference type="InterPro" id="IPR010730">
    <property type="entry name" value="HET"/>
</dbReference>
<dbReference type="EMBL" id="MU006592">
    <property type="protein sequence ID" value="KAF2743995.1"/>
    <property type="molecule type" value="Genomic_DNA"/>
</dbReference>
<dbReference type="Proteomes" id="UP000799440">
    <property type="component" value="Unassembled WGS sequence"/>
</dbReference>
<organism evidence="2 3">
    <name type="scientific">Sporormia fimetaria CBS 119925</name>
    <dbReference type="NCBI Taxonomy" id="1340428"/>
    <lineage>
        <taxon>Eukaryota</taxon>
        <taxon>Fungi</taxon>
        <taxon>Dikarya</taxon>
        <taxon>Ascomycota</taxon>
        <taxon>Pezizomycotina</taxon>
        <taxon>Dothideomycetes</taxon>
        <taxon>Pleosporomycetidae</taxon>
        <taxon>Pleosporales</taxon>
        <taxon>Sporormiaceae</taxon>
        <taxon>Sporormia</taxon>
    </lineage>
</organism>